<dbReference type="PANTHER" id="PTHR33526">
    <property type="entry name" value="OS07G0123800 PROTEIN"/>
    <property type="match status" value="1"/>
</dbReference>
<gene>
    <name evidence="3" type="primary">LOC100834101</name>
    <name evidence="2" type="ORF">BRADI_2g50950v3</name>
</gene>
<evidence type="ECO:0000313" key="3">
    <source>
        <dbReference type="EnsemblPlants" id="KQK09921"/>
    </source>
</evidence>
<dbReference type="KEGG" id="bdi:100834101"/>
<reference evidence="2 3" key="1">
    <citation type="journal article" date="2010" name="Nature">
        <title>Genome sequencing and analysis of the model grass Brachypodium distachyon.</title>
        <authorList>
            <consortium name="International Brachypodium Initiative"/>
        </authorList>
    </citation>
    <scope>NUCLEOTIDE SEQUENCE [LARGE SCALE GENOMIC DNA]</scope>
    <source>
        <strain evidence="2 3">Bd21</strain>
    </source>
</reference>
<dbReference type="FunCoup" id="I1HRZ6">
    <property type="interactions" value="358"/>
</dbReference>
<accession>I1HRZ6</accession>
<dbReference type="Gramene" id="KQK09921">
    <property type="protein sequence ID" value="KQK09921"/>
    <property type="gene ID" value="BRADI_2g50950v3"/>
</dbReference>
<evidence type="ECO:0000313" key="2">
    <source>
        <dbReference type="EMBL" id="KQK09921.1"/>
    </source>
</evidence>
<dbReference type="OMA" id="SGCAIRV"/>
<name>I1HRZ6_BRADI</name>
<reference evidence="2" key="2">
    <citation type="submission" date="2017-06" db="EMBL/GenBank/DDBJ databases">
        <title>WGS assembly of Brachypodium distachyon.</title>
        <authorList>
            <consortium name="The International Brachypodium Initiative"/>
            <person name="Lucas S."/>
            <person name="Harmon-Smith M."/>
            <person name="Lail K."/>
            <person name="Tice H."/>
            <person name="Grimwood J."/>
            <person name="Bruce D."/>
            <person name="Barry K."/>
            <person name="Shu S."/>
            <person name="Lindquist E."/>
            <person name="Wang M."/>
            <person name="Pitluck S."/>
            <person name="Vogel J.P."/>
            <person name="Garvin D.F."/>
            <person name="Mockler T.C."/>
            <person name="Schmutz J."/>
            <person name="Rokhsar D."/>
            <person name="Bevan M.W."/>
        </authorList>
    </citation>
    <scope>NUCLEOTIDE SEQUENCE</scope>
    <source>
        <strain evidence="2">Bd21</strain>
    </source>
</reference>
<dbReference type="OrthoDB" id="694638at2759"/>
<sequence length="173" mass="17333">MKKQASGGCLCLGAPIRALSRACDSACDLYVRGMSGCARHVPTGAVAAGGRGGSGSGFGRSATAVHRWTSASSESDLASATSPKQRRAGAAGTEKADAVGAAAKKGTLSQVVPVSAVPARRIKGPALGTIAEDGPCEFGGACALKPREPRRRAEATGEFGAVKTGSEAFARRM</sequence>
<proteinExistence type="predicted"/>
<evidence type="ECO:0000313" key="4">
    <source>
        <dbReference type="Proteomes" id="UP000008810"/>
    </source>
</evidence>
<dbReference type="EnsemblPlants" id="KQK09921">
    <property type="protein sequence ID" value="KQK09921"/>
    <property type="gene ID" value="BRADI_2g50950v3"/>
</dbReference>
<dbReference type="PANTHER" id="PTHR33526:SF19">
    <property type="entry name" value="OS01G0766300 PROTEIN"/>
    <property type="match status" value="1"/>
</dbReference>
<keyword evidence="4" id="KW-1185">Reference proteome</keyword>
<feature type="compositionally biased region" description="Gly residues" evidence="1">
    <location>
        <begin position="49"/>
        <end position="58"/>
    </location>
</feature>
<organism evidence="2">
    <name type="scientific">Brachypodium distachyon</name>
    <name type="common">Purple false brome</name>
    <name type="synonym">Trachynia distachya</name>
    <dbReference type="NCBI Taxonomy" id="15368"/>
    <lineage>
        <taxon>Eukaryota</taxon>
        <taxon>Viridiplantae</taxon>
        <taxon>Streptophyta</taxon>
        <taxon>Embryophyta</taxon>
        <taxon>Tracheophyta</taxon>
        <taxon>Spermatophyta</taxon>
        <taxon>Magnoliopsida</taxon>
        <taxon>Liliopsida</taxon>
        <taxon>Poales</taxon>
        <taxon>Poaceae</taxon>
        <taxon>BOP clade</taxon>
        <taxon>Pooideae</taxon>
        <taxon>Stipodae</taxon>
        <taxon>Brachypodieae</taxon>
        <taxon>Brachypodium</taxon>
    </lineage>
</organism>
<feature type="compositionally biased region" description="Polar residues" evidence="1">
    <location>
        <begin position="69"/>
        <end position="83"/>
    </location>
</feature>
<dbReference type="HOGENOM" id="CLU_137077_0_0_1"/>
<dbReference type="AlphaFoldDB" id="I1HRZ6"/>
<dbReference type="EMBL" id="CM000881">
    <property type="protein sequence ID" value="KQK09921.1"/>
    <property type="molecule type" value="Genomic_DNA"/>
</dbReference>
<feature type="region of interest" description="Disordered" evidence="1">
    <location>
        <begin position="49"/>
        <end position="96"/>
    </location>
</feature>
<dbReference type="GeneID" id="100834101"/>
<dbReference type="RefSeq" id="XP_003567150.1">
    <property type="nucleotide sequence ID" value="XM_003567102.4"/>
</dbReference>
<reference evidence="3" key="3">
    <citation type="submission" date="2018-08" db="UniProtKB">
        <authorList>
            <consortium name="EnsemblPlants"/>
        </authorList>
    </citation>
    <scope>IDENTIFICATION</scope>
    <source>
        <strain evidence="3">cv. Bd21</strain>
    </source>
</reference>
<dbReference type="Proteomes" id="UP000008810">
    <property type="component" value="Chromosome 2"/>
</dbReference>
<dbReference type="eggNOG" id="ENOG502R3A9">
    <property type="taxonomic scope" value="Eukaryota"/>
</dbReference>
<evidence type="ECO:0000256" key="1">
    <source>
        <dbReference type="SAM" id="MobiDB-lite"/>
    </source>
</evidence>
<protein>
    <submittedName>
        <fullName evidence="2 3">Uncharacterized protein</fullName>
    </submittedName>
</protein>